<dbReference type="OMA" id="TMYAYSI"/>
<keyword evidence="2" id="KW-0472">Membrane</keyword>
<dbReference type="Pfam" id="PF08552">
    <property type="entry name" value="Kei1"/>
    <property type="match status" value="1"/>
</dbReference>
<dbReference type="Proteomes" id="UP000053890">
    <property type="component" value="Unassembled WGS sequence"/>
</dbReference>
<evidence type="ECO:0008006" key="5">
    <source>
        <dbReference type="Google" id="ProtNLM"/>
    </source>
</evidence>
<dbReference type="STRING" id="578459.A0A194S1K5"/>
<dbReference type="RefSeq" id="XP_018270521.1">
    <property type="nucleotide sequence ID" value="XM_018417235.1"/>
</dbReference>
<proteinExistence type="predicted"/>
<feature type="transmembrane region" description="Helical" evidence="2">
    <location>
        <begin position="59"/>
        <end position="76"/>
    </location>
</feature>
<dbReference type="GO" id="GO:0070916">
    <property type="term" value="C:inositol phosphoceramide synthase complex"/>
    <property type="evidence" value="ECO:0007669"/>
    <property type="project" value="TreeGrafter"/>
</dbReference>
<organism evidence="3 4">
    <name type="scientific">Rhodotorula graminis (strain WP1)</name>
    <dbReference type="NCBI Taxonomy" id="578459"/>
    <lineage>
        <taxon>Eukaryota</taxon>
        <taxon>Fungi</taxon>
        <taxon>Dikarya</taxon>
        <taxon>Basidiomycota</taxon>
        <taxon>Pucciniomycotina</taxon>
        <taxon>Microbotryomycetes</taxon>
        <taxon>Sporidiobolales</taxon>
        <taxon>Sporidiobolaceae</taxon>
        <taxon>Rhodotorula</taxon>
    </lineage>
</organism>
<protein>
    <recommendedName>
        <fullName evidence="5">DUF1753-domain-containing protein</fullName>
    </recommendedName>
</protein>
<keyword evidence="2" id="KW-0812">Transmembrane</keyword>
<keyword evidence="2" id="KW-1133">Transmembrane helix</keyword>
<dbReference type="OrthoDB" id="3338076at2759"/>
<feature type="compositionally biased region" description="Polar residues" evidence="1">
    <location>
        <begin position="195"/>
        <end position="204"/>
    </location>
</feature>
<dbReference type="GO" id="GO:0000139">
    <property type="term" value="C:Golgi membrane"/>
    <property type="evidence" value="ECO:0007669"/>
    <property type="project" value="TreeGrafter"/>
</dbReference>
<accession>A0A194S1K5</accession>
<feature type="compositionally biased region" description="Low complexity" evidence="1">
    <location>
        <begin position="339"/>
        <end position="348"/>
    </location>
</feature>
<dbReference type="GO" id="GO:0006673">
    <property type="term" value="P:inositol phosphoceramide metabolic process"/>
    <property type="evidence" value="ECO:0007669"/>
    <property type="project" value="InterPro"/>
</dbReference>
<dbReference type="EMBL" id="KQ474080">
    <property type="protein sequence ID" value="KPV74472.1"/>
    <property type="molecule type" value="Genomic_DNA"/>
</dbReference>
<gene>
    <name evidence="3" type="ORF">RHOBADRAFT_54288</name>
</gene>
<dbReference type="PANTHER" id="PTHR28077:SF1">
    <property type="entry name" value="INOSITOL PHOSPHORYLCERAMIDE SYNTHASE REGULATORY SUBUNIT KEI1"/>
    <property type="match status" value="1"/>
</dbReference>
<sequence length="397" mass="40659">MAIRLRAQPLLDSFLGMDLKLGATLISLFALLNKVAGAYGILAVLLSGGAALSQPLGQLTMYAYSIASLVGFIWGLQKISEENGPKTLLYAHGFAADHLVGTVYTTFFAVVWYLFVPHDGRRVANSDAQKAMMGGSQSGVEMDETERTQAAMGVWTSERGFSGAVLLIGWLLKIYFILVLYSFALHLRRGTYSSLPHSSHNTVPSSKFTSSTSGGGSGGGSPSSRNRRRFNPGGGSRHTRDSSTGGARYTHLRGASLASSAAGVGGRDSLDGDADTRATLADSLWEDEADTAEALLRGSAAAAAPGSAGAGAGEDLAAQQRRAAREDPPASPAFAKGTGMVRSVSGGVMVSGGGGGGGGSGSGSAAATTPRAVEEEGGASANPFSKILGRMSGEATR</sequence>
<evidence type="ECO:0000256" key="2">
    <source>
        <dbReference type="SAM" id="Phobius"/>
    </source>
</evidence>
<dbReference type="GeneID" id="28977683"/>
<name>A0A194S1K5_RHOGW</name>
<feature type="transmembrane region" description="Helical" evidence="2">
    <location>
        <begin position="21"/>
        <end position="47"/>
    </location>
</feature>
<dbReference type="AlphaFoldDB" id="A0A194S1K5"/>
<dbReference type="PANTHER" id="PTHR28077">
    <property type="entry name" value="INOSITOL PHOSPHORYLCERAMIDE SYNTHASE REGULATORY SUBUNIT KEI1"/>
    <property type="match status" value="1"/>
</dbReference>
<evidence type="ECO:0000256" key="1">
    <source>
        <dbReference type="SAM" id="MobiDB-lite"/>
    </source>
</evidence>
<feature type="region of interest" description="Disordered" evidence="1">
    <location>
        <begin position="304"/>
        <end position="397"/>
    </location>
</feature>
<feature type="region of interest" description="Disordered" evidence="1">
    <location>
        <begin position="195"/>
        <end position="248"/>
    </location>
</feature>
<keyword evidence="4" id="KW-1185">Reference proteome</keyword>
<feature type="compositionally biased region" description="Gly residues" evidence="1">
    <location>
        <begin position="349"/>
        <end position="362"/>
    </location>
</feature>
<reference evidence="3 4" key="1">
    <citation type="journal article" date="2015" name="Front. Microbiol.">
        <title>Genome sequence of the plant growth promoting endophytic yeast Rhodotorula graminis WP1.</title>
        <authorList>
            <person name="Firrincieli A."/>
            <person name="Otillar R."/>
            <person name="Salamov A."/>
            <person name="Schmutz J."/>
            <person name="Khan Z."/>
            <person name="Redman R.S."/>
            <person name="Fleck N.D."/>
            <person name="Lindquist E."/>
            <person name="Grigoriev I.V."/>
            <person name="Doty S.L."/>
        </authorList>
    </citation>
    <scope>NUCLEOTIDE SEQUENCE [LARGE SCALE GENOMIC DNA]</scope>
    <source>
        <strain evidence="3 4">WP1</strain>
    </source>
</reference>
<feature type="transmembrane region" description="Helical" evidence="2">
    <location>
        <begin position="161"/>
        <end position="184"/>
    </location>
</feature>
<evidence type="ECO:0000313" key="4">
    <source>
        <dbReference type="Proteomes" id="UP000053890"/>
    </source>
</evidence>
<dbReference type="InterPro" id="IPR013862">
    <property type="entry name" value="Kei1"/>
</dbReference>
<evidence type="ECO:0000313" key="3">
    <source>
        <dbReference type="EMBL" id="KPV74472.1"/>
    </source>
</evidence>
<dbReference type="GO" id="GO:0070917">
    <property type="term" value="F:inositol phosphoceramide synthase regulator activity"/>
    <property type="evidence" value="ECO:0007669"/>
    <property type="project" value="InterPro"/>
</dbReference>
<feature type="transmembrane region" description="Helical" evidence="2">
    <location>
        <begin position="88"/>
        <end position="115"/>
    </location>
</feature>